<accession>A0A9D4Q668</accession>
<dbReference type="VEuPathDB" id="VectorBase:RSAN_052425"/>
<keyword evidence="4" id="KW-1185">Reference proteome</keyword>
<dbReference type="EMBL" id="JABSTV010001248">
    <property type="protein sequence ID" value="KAH7968318.1"/>
    <property type="molecule type" value="Genomic_DNA"/>
</dbReference>
<evidence type="ECO:0000313" key="4">
    <source>
        <dbReference type="Proteomes" id="UP000821837"/>
    </source>
</evidence>
<protein>
    <recommendedName>
        <fullName evidence="2">SCP domain-containing protein</fullName>
    </recommendedName>
</protein>
<dbReference type="Proteomes" id="UP000821837">
    <property type="component" value="Unassembled WGS sequence"/>
</dbReference>
<feature type="signal peptide" evidence="1">
    <location>
        <begin position="1"/>
        <end position="25"/>
    </location>
</feature>
<proteinExistence type="predicted"/>
<dbReference type="Gene3D" id="3.40.33.10">
    <property type="entry name" value="CAP"/>
    <property type="match status" value="1"/>
</dbReference>
<reference evidence="3" key="2">
    <citation type="submission" date="2021-09" db="EMBL/GenBank/DDBJ databases">
        <authorList>
            <person name="Jia N."/>
            <person name="Wang J."/>
            <person name="Shi W."/>
            <person name="Du L."/>
            <person name="Sun Y."/>
            <person name="Zhan W."/>
            <person name="Jiang J."/>
            <person name="Wang Q."/>
            <person name="Zhang B."/>
            <person name="Ji P."/>
            <person name="Sakyi L.B."/>
            <person name="Cui X."/>
            <person name="Yuan T."/>
            <person name="Jiang B."/>
            <person name="Yang W."/>
            <person name="Lam T.T.-Y."/>
            <person name="Chang Q."/>
            <person name="Ding S."/>
            <person name="Wang X."/>
            <person name="Zhu J."/>
            <person name="Ruan X."/>
            <person name="Zhao L."/>
            <person name="Wei J."/>
            <person name="Que T."/>
            <person name="Du C."/>
            <person name="Cheng J."/>
            <person name="Dai P."/>
            <person name="Han X."/>
            <person name="Huang E."/>
            <person name="Gao Y."/>
            <person name="Liu J."/>
            <person name="Shao H."/>
            <person name="Ye R."/>
            <person name="Li L."/>
            <person name="Wei W."/>
            <person name="Wang X."/>
            <person name="Wang C."/>
            <person name="Huo Q."/>
            <person name="Li W."/>
            <person name="Guo W."/>
            <person name="Chen H."/>
            <person name="Chen S."/>
            <person name="Zhou L."/>
            <person name="Zhou L."/>
            <person name="Ni X."/>
            <person name="Tian J."/>
            <person name="Zhou Y."/>
            <person name="Sheng Y."/>
            <person name="Liu T."/>
            <person name="Pan Y."/>
            <person name="Xia L."/>
            <person name="Li J."/>
            <person name="Zhao F."/>
            <person name="Cao W."/>
        </authorList>
    </citation>
    <scope>NUCLEOTIDE SEQUENCE</scope>
    <source>
        <strain evidence="3">Rsan-2018</strain>
        <tissue evidence="3">Larvae</tissue>
    </source>
</reference>
<feature type="chain" id="PRO_5038453122" description="SCP domain-containing protein" evidence="1">
    <location>
        <begin position="26"/>
        <end position="176"/>
    </location>
</feature>
<dbReference type="SMART" id="SM00198">
    <property type="entry name" value="SCP"/>
    <property type="match status" value="1"/>
</dbReference>
<dbReference type="PANTHER" id="PTHR10334">
    <property type="entry name" value="CYSTEINE-RICH SECRETORY PROTEIN-RELATED"/>
    <property type="match status" value="1"/>
</dbReference>
<gene>
    <name evidence="3" type="ORF">HPB52_007708</name>
</gene>
<dbReference type="AlphaFoldDB" id="A0A9D4Q668"/>
<evidence type="ECO:0000313" key="3">
    <source>
        <dbReference type="EMBL" id="KAH7968318.1"/>
    </source>
</evidence>
<dbReference type="InterPro" id="IPR001283">
    <property type="entry name" value="CRISP-related"/>
</dbReference>
<comment type="caution">
    <text evidence="3">The sequence shown here is derived from an EMBL/GenBank/DDBJ whole genome shotgun (WGS) entry which is preliminary data.</text>
</comment>
<dbReference type="CDD" id="cd05380">
    <property type="entry name" value="CAP_euk"/>
    <property type="match status" value="1"/>
</dbReference>
<evidence type="ECO:0000259" key="2">
    <source>
        <dbReference type="SMART" id="SM00198"/>
    </source>
</evidence>
<name>A0A9D4Q668_RHISA</name>
<keyword evidence="1" id="KW-0732">Signal</keyword>
<evidence type="ECO:0000256" key="1">
    <source>
        <dbReference type="SAM" id="SignalP"/>
    </source>
</evidence>
<organism evidence="3 4">
    <name type="scientific">Rhipicephalus sanguineus</name>
    <name type="common">Brown dog tick</name>
    <name type="synonym">Ixodes sanguineus</name>
    <dbReference type="NCBI Taxonomy" id="34632"/>
    <lineage>
        <taxon>Eukaryota</taxon>
        <taxon>Metazoa</taxon>
        <taxon>Ecdysozoa</taxon>
        <taxon>Arthropoda</taxon>
        <taxon>Chelicerata</taxon>
        <taxon>Arachnida</taxon>
        <taxon>Acari</taxon>
        <taxon>Parasitiformes</taxon>
        <taxon>Ixodida</taxon>
        <taxon>Ixodoidea</taxon>
        <taxon>Ixodidae</taxon>
        <taxon>Rhipicephalinae</taxon>
        <taxon>Rhipicephalus</taxon>
        <taxon>Rhipicephalus</taxon>
    </lineage>
</organism>
<dbReference type="SUPFAM" id="SSF55797">
    <property type="entry name" value="PR-1-like"/>
    <property type="match status" value="1"/>
</dbReference>
<dbReference type="InterPro" id="IPR035940">
    <property type="entry name" value="CAP_sf"/>
</dbReference>
<dbReference type="Pfam" id="PF00188">
    <property type="entry name" value="CAP"/>
    <property type="match status" value="1"/>
</dbReference>
<sequence>MRNVGIPSSLSLFLFPALVPLDTLAICRPEYQNLPGGLVHTACKPPNPDCILVKTGLSASDKAEALKAHNDLRSQVAQGRLSGFPTATNMHRLEWDDELAEVAQAFADQCKGQPDKQEQRITTKFQNVGQNFAHNLESTNDPVAGSASHVKEWFDQYKDFNPGNVDSFSVTGGRCY</sequence>
<reference evidence="3" key="1">
    <citation type="journal article" date="2020" name="Cell">
        <title>Large-Scale Comparative Analyses of Tick Genomes Elucidate Their Genetic Diversity and Vector Capacities.</title>
        <authorList>
            <consortium name="Tick Genome and Microbiome Consortium (TIGMIC)"/>
            <person name="Jia N."/>
            <person name="Wang J."/>
            <person name="Shi W."/>
            <person name="Du L."/>
            <person name="Sun Y."/>
            <person name="Zhan W."/>
            <person name="Jiang J.F."/>
            <person name="Wang Q."/>
            <person name="Zhang B."/>
            <person name="Ji P."/>
            <person name="Bell-Sakyi L."/>
            <person name="Cui X.M."/>
            <person name="Yuan T.T."/>
            <person name="Jiang B.G."/>
            <person name="Yang W.F."/>
            <person name="Lam T.T."/>
            <person name="Chang Q.C."/>
            <person name="Ding S.J."/>
            <person name="Wang X.J."/>
            <person name="Zhu J.G."/>
            <person name="Ruan X.D."/>
            <person name="Zhao L."/>
            <person name="Wei J.T."/>
            <person name="Ye R.Z."/>
            <person name="Que T.C."/>
            <person name="Du C.H."/>
            <person name="Zhou Y.H."/>
            <person name="Cheng J.X."/>
            <person name="Dai P.F."/>
            <person name="Guo W.B."/>
            <person name="Han X.H."/>
            <person name="Huang E.J."/>
            <person name="Li L.F."/>
            <person name="Wei W."/>
            <person name="Gao Y.C."/>
            <person name="Liu J.Z."/>
            <person name="Shao H.Z."/>
            <person name="Wang X."/>
            <person name="Wang C.C."/>
            <person name="Yang T.C."/>
            <person name="Huo Q.B."/>
            <person name="Li W."/>
            <person name="Chen H.Y."/>
            <person name="Chen S.E."/>
            <person name="Zhou L.G."/>
            <person name="Ni X.B."/>
            <person name="Tian J.H."/>
            <person name="Sheng Y."/>
            <person name="Liu T."/>
            <person name="Pan Y.S."/>
            <person name="Xia L.Y."/>
            <person name="Li J."/>
            <person name="Zhao F."/>
            <person name="Cao W.C."/>
        </authorList>
    </citation>
    <scope>NUCLEOTIDE SEQUENCE</scope>
    <source>
        <strain evidence="3">Rsan-2018</strain>
    </source>
</reference>
<dbReference type="InterPro" id="IPR014044">
    <property type="entry name" value="CAP_dom"/>
</dbReference>
<feature type="domain" description="SCP" evidence="2">
    <location>
        <begin position="60"/>
        <end position="172"/>
    </location>
</feature>